<dbReference type="InterPro" id="IPR019658">
    <property type="entry name" value="DUF2515"/>
</dbReference>
<evidence type="ECO:0000313" key="1">
    <source>
        <dbReference type="EMBL" id="ACE03939.1"/>
    </source>
</evidence>
<protein>
    <submittedName>
        <fullName evidence="1">Uncharacterized protein</fullName>
    </submittedName>
</protein>
<dbReference type="eggNOG" id="ENOG502Z90F">
    <property type="taxonomic scope" value="Bacteria"/>
</dbReference>
<proteinExistence type="predicted"/>
<dbReference type="HOGENOM" id="CLU_867900_0_0_10"/>
<organism evidence="1">
    <name type="scientific">Chlorobium phaeobacteroides (strain BS1)</name>
    <dbReference type="NCBI Taxonomy" id="331678"/>
    <lineage>
        <taxon>Bacteria</taxon>
        <taxon>Pseudomonadati</taxon>
        <taxon>Chlorobiota</taxon>
        <taxon>Chlorobiia</taxon>
        <taxon>Chlorobiales</taxon>
        <taxon>Chlorobiaceae</taxon>
        <taxon>Chlorobium/Pelodictyon group</taxon>
        <taxon>Chlorobium</taxon>
    </lineage>
</organism>
<dbReference type="EMBL" id="CP001101">
    <property type="protein sequence ID" value="ACE03939.1"/>
    <property type="molecule type" value="Genomic_DNA"/>
</dbReference>
<dbReference type="OrthoDB" id="143720at2"/>
<dbReference type="KEGG" id="cpb:Cphamn1_0996"/>
<reference evidence="1" key="1">
    <citation type="submission" date="2008-06" db="EMBL/GenBank/DDBJ databases">
        <title>Complete sequence of Chlorobium phaeobacteroides BS1.</title>
        <authorList>
            <consortium name="US DOE Joint Genome Institute"/>
            <person name="Lucas S."/>
            <person name="Copeland A."/>
            <person name="Lapidus A."/>
            <person name="Glavina del Rio T."/>
            <person name="Dalin E."/>
            <person name="Tice H."/>
            <person name="Bruce D."/>
            <person name="Goodwin L."/>
            <person name="Pitluck S."/>
            <person name="Schmutz J."/>
            <person name="Larimer F."/>
            <person name="Land M."/>
            <person name="Hauser L."/>
            <person name="Kyrpides N."/>
            <person name="Ovchinnikova G."/>
            <person name="Li T."/>
            <person name="Liu Z."/>
            <person name="Zhao F."/>
            <person name="Overmann J."/>
            <person name="Bryant D.A."/>
            <person name="Richardson P."/>
        </authorList>
    </citation>
    <scope>NUCLEOTIDE SEQUENCE [LARGE SCALE GENOMIC DNA]</scope>
    <source>
        <strain evidence="1">BS1</strain>
    </source>
</reference>
<dbReference type="Pfam" id="PF10720">
    <property type="entry name" value="DUF2515"/>
    <property type="match status" value="1"/>
</dbReference>
<accession>B3EQ07</accession>
<name>B3EQ07_CHLPB</name>
<sequence length="317" mass="35546">MIHSRDTWEAIAESFLPPCKEVVQRNRAITAQYAQLYLKHHEIYKWAGMAAFASSQVGVALAFAEMMQTPGRMMETEHHEKPGDMLQGIGDFLAGATRGVFSLPFMLFDVAAKNILLNDLEEIRKGNNAIYNDIAWAHMAYTKGGLAEIEGNISDNEREFLLSGFRQIDEGAALMKTGEDHQKASALIREGNSRLLRHEQVNTLGPVFQAISPQGHIVVSFGSELNFGEAASPGHRSRASFADHFGYFEVLSGCRDVTETQHRWQWIEENVLPVWYAVDDGFGRWSGTERVFRSMAEGEANMLQQIAHFASTMSFLR</sequence>
<dbReference type="AlphaFoldDB" id="B3EQ07"/>
<gene>
    <name evidence="1" type="ordered locus">Cphamn1_0996</name>
</gene>